<name>A0A6L9MWR9_9ALTE</name>
<protein>
    <recommendedName>
        <fullName evidence="2">histidine kinase</fullName>
        <ecNumber evidence="2">2.7.13.3</ecNumber>
    </recommendedName>
</protein>
<evidence type="ECO:0000313" key="5">
    <source>
        <dbReference type="Proteomes" id="UP000478837"/>
    </source>
</evidence>
<dbReference type="RefSeq" id="WP_163112360.1">
    <property type="nucleotide sequence ID" value="NZ_JAAAWP010000009.1"/>
</dbReference>
<organism evidence="4 5">
    <name type="scientific">Alteromonas hispanica</name>
    <dbReference type="NCBI Taxonomy" id="315421"/>
    <lineage>
        <taxon>Bacteria</taxon>
        <taxon>Pseudomonadati</taxon>
        <taxon>Pseudomonadota</taxon>
        <taxon>Gammaproteobacteria</taxon>
        <taxon>Alteromonadales</taxon>
        <taxon>Alteromonadaceae</taxon>
        <taxon>Alteromonas/Salinimonas group</taxon>
        <taxon>Alteromonas</taxon>
    </lineage>
</organism>
<gene>
    <name evidence="4" type="ORF">GTW09_13785</name>
</gene>
<proteinExistence type="predicted"/>
<evidence type="ECO:0000256" key="2">
    <source>
        <dbReference type="ARBA" id="ARBA00012438"/>
    </source>
</evidence>
<dbReference type="PRINTS" id="PR00344">
    <property type="entry name" value="BCTRLSENSOR"/>
</dbReference>
<dbReference type="EMBL" id="JAAAWP010000009">
    <property type="protein sequence ID" value="NDW22596.1"/>
    <property type="molecule type" value="Genomic_DNA"/>
</dbReference>
<evidence type="ECO:0000256" key="1">
    <source>
        <dbReference type="ARBA" id="ARBA00000085"/>
    </source>
</evidence>
<dbReference type="InterPro" id="IPR005467">
    <property type="entry name" value="His_kinase_dom"/>
</dbReference>
<dbReference type="SUPFAM" id="SSF55874">
    <property type="entry name" value="ATPase domain of HSP90 chaperone/DNA topoisomerase II/histidine kinase"/>
    <property type="match status" value="1"/>
</dbReference>
<dbReference type="Gene3D" id="3.30.565.10">
    <property type="entry name" value="Histidine kinase-like ATPase, C-terminal domain"/>
    <property type="match status" value="1"/>
</dbReference>
<comment type="catalytic activity">
    <reaction evidence="1">
        <text>ATP + protein L-histidine = ADP + protein N-phospho-L-histidine.</text>
        <dbReference type="EC" id="2.7.13.3"/>
    </reaction>
</comment>
<dbReference type="SMART" id="SM00387">
    <property type="entry name" value="HATPase_c"/>
    <property type="match status" value="1"/>
</dbReference>
<evidence type="ECO:0000313" key="4">
    <source>
        <dbReference type="EMBL" id="NDW22596.1"/>
    </source>
</evidence>
<dbReference type="PANTHER" id="PTHR43065:SF47">
    <property type="match status" value="1"/>
</dbReference>
<dbReference type="GO" id="GO:0004673">
    <property type="term" value="F:protein histidine kinase activity"/>
    <property type="evidence" value="ECO:0007669"/>
    <property type="project" value="UniProtKB-EC"/>
</dbReference>
<keyword evidence="5" id="KW-1185">Reference proteome</keyword>
<dbReference type="PANTHER" id="PTHR43065">
    <property type="entry name" value="SENSOR HISTIDINE KINASE"/>
    <property type="match status" value="1"/>
</dbReference>
<dbReference type="AlphaFoldDB" id="A0A6L9MWR9"/>
<feature type="domain" description="Histidine kinase" evidence="3">
    <location>
        <begin position="1"/>
        <end position="114"/>
    </location>
</feature>
<accession>A0A6L9MWR9</accession>
<dbReference type="Pfam" id="PF02518">
    <property type="entry name" value="HATPase_c"/>
    <property type="match status" value="1"/>
</dbReference>
<dbReference type="InterPro" id="IPR004358">
    <property type="entry name" value="Sig_transdc_His_kin-like_C"/>
</dbReference>
<dbReference type="PROSITE" id="PS50109">
    <property type="entry name" value="HIS_KIN"/>
    <property type="match status" value="1"/>
</dbReference>
<reference evidence="4 5" key="1">
    <citation type="submission" date="2020-01" db="EMBL/GenBank/DDBJ databases">
        <title>Genomes of bacteria type strains.</title>
        <authorList>
            <person name="Chen J."/>
            <person name="Zhu S."/>
            <person name="Yang J."/>
        </authorList>
    </citation>
    <scope>NUCLEOTIDE SEQUENCE [LARGE SCALE GENOMIC DNA]</scope>
    <source>
        <strain evidence="4 5">LMG 22958</strain>
    </source>
</reference>
<dbReference type="EC" id="2.7.13.3" evidence="2"/>
<dbReference type="InterPro" id="IPR036890">
    <property type="entry name" value="HATPase_C_sf"/>
</dbReference>
<evidence type="ECO:0000259" key="3">
    <source>
        <dbReference type="PROSITE" id="PS50109"/>
    </source>
</evidence>
<comment type="caution">
    <text evidence="4">The sequence shown here is derived from an EMBL/GenBank/DDBJ whole genome shotgun (WGS) entry which is preliminary data.</text>
</comment>
<dbReference type="Proteomes" id="UP000478837">
    <property type="component" value="Unassembled WGS sequence"/>
</dbReference>
<dbReference type="InterPro" id="IPR003594">
    <property type="entry name" value="HATPase_dom"/>
</dbReference>
<sequence>MKTYPGVLSQTLQNLIVNSVEHAFDVHSNNEIVISIRRVTDKVIIEHKDNGKGVSDNVKHKLFDPFVTTARAAGNSGLGLHLVHQWVTNVLGGKIKVNFKAGETVFTLTLPIEQQANDDNSELN</sequence>